<dbReference type="EMBL" id="MOHC01000005">
    <property type="protein sequence ID" value="OJN40245.1"/>
    <property type="molecule type" value="Genomic_DNA"/>
</dbReference>
<dbReference type="Proteomes" id="UP000184077">
    <property type="component" value="Unassembled WGS sequence"/>
</dbReference>
<dbReference type="GeneID" id="93779495"/>
<dbReference type="EMBL" id="LGZN01000009">
    <property type="protein sequence ID" value="KNF71805.1"/>
    <property type="molecule type" value="Genomic_DNA"/>
</dbReference>
<evidence type="ECO:0000313" key="2">
    <source>
        <dbReference type="EMBL" id="ATZ32448.1"/>
    </source>
</evidence>
<dbReference type="EMBL" id="JANWOR010000358">
    <property type="protein sequence ID" value="MDA4178365.1"/>
    <property type="molecule type" value="Genomic_DNA"/>
</dbReference>
<accession>A0A024L7N8</accession>
<evidence type="ECO:0000313" key="19">
    <source>
        <dbReference type="Proteomes" id="UP000236551"/>
    </source>
</evidence>
<reference evidence="11 18" key="6">
    <citation type="submission" date="2016-12" db="EMBL/GenBank/DDBJ databases">
        <title>Real-Time Genomic Investigation Underlying the Public Health Response to a Shiga Toxin-Producing Escherichia Coli O26:H11 Outbreak in a Nursery.</title>
        <authorList>
            <person name="Ferdous M."/>
            <person name="Moran-Gilad J."/>
            <person name="Rossen J.W."/>
            <person name="Gdalevich M."/>
        </authorList>
    </citation>
    <scope>NUCLEOTIDE SEQUENCE [LARGE SCALE GENOMIC DNA]</scope>
    <source>
        <strain evidence="11 18">STEC 514-2</strain>
    </source>
</reference>
<dbReference type="Proteomes" id="UP000188855">
    <property type="component" value="Unassembled WGS sequence"/>
</dbReference>
<evidence type="ECO:0000313" key="9">
    <source>
        <dbReference type="EMBL" id="OKB72770.1"/>
    </source>
</evidence>
<dbReference type="EMBL" id="MPGR01000001">
    <property type="protein sequence ID" value="OKB72770.1"/>
    <property type="molecule type" value="Genomic_DNA"/>
</dbReference>
<dbReference type="Proteomes" id="UP001247581">
    <property type="component" value="Unassembled WGS sequence"/>
</dbReference>
<dbReference type="EMBL" id="LDYI01000183">
    <property type="protein sequence ID" value="KPO03141.1"/>
    <property type="molecule type" value="Genomic_DNA"/>
</dbReference>
<evidence type="ECO:0000313" key="5">
    <source>
        <dbReference type="EMBL" id="MCV5624344.1"/>
    </source>
</evidence>
<evidence type="ECO:0000313" key="12">
    <source>
        <dbReference type="EMBL" id="WHI01775.1"/>
    </source>
</evidence>
<organism evidence="3 13">
    <name type="scientific">Escherichia coli</name>
    <dbReference type="NCBI Taxonomy" id="562"/>
    <lineage>
        <taxon>Bacteria</taxon>
        <taxon>Pseudomonadati</taxon>
        <taxon>Pseudomonadota</taxon>
        <taxon>Gammaproteobacteria</taxon>
        <taxon>Enterobacterales</taxon>
        <taxon>Enterobacteriaceae</taxon>
        <taxon>Escherichia</taxon>
    </lineage>
</organism>
<evidence type="ECO:0000313" key="8">
    <source>
        <dbReference type="EMBL" id="OJN40245.1"/>
    </source>
</evidence>
<dbReference type="RefSeq" id="WP_000660586.1">
    <property type="nucleotide sequence ID" value="NZ_AP018395.1"/>
</dbReference>
<evidence type="ECO:0000313" key="3">
    <source>
        <dbReference type="EMBL" id="KNF71805.1"/>
    </source>
</evidence>
<name>A0A024L7N8_ECOLX</name>
<reference evidence="5" key="11">
    <citation type="submission" date="2023-06" db="EMBL/GenBank/DDBJ databases">
        <title>Deciphering the underlying mechanisms mediating the transmission of blaNDM gene from human to animals in China.</title>
        <authorList>
            <person name="Chen K."/>
            <person name="Chen S."/>
        </authorList>
    </citation>
    <scope>NUCLEOTIDE SEQUENCE</scope>
    <source>
        <strain evidence="5">1199</strain>
    </source>
</reference>
<evidence type="ECO:0000313" key="4">
    <source>
        <dbReference type="EMBL" id="KPO03141.1"/>
    </source>
</evidence>
<reference evidence="6" key="9">
    <citation type="submission" date="2022-08" db="EMBL/GenBank/DDBJ databases">
        <title>Genome sequencing of human pathogens.</title>
        <authorList>
            <person name="Cao X."/>
        </authorList>
    </citation>
    <scope>NUCLEOTIDE SEQUENCE</scope>
    <source>
        <strain evidence="6">EC16126</strain>
    </source>
</reference>
<reference evidence="12" key="10">
    <citation type="journal article" date="2023" name="Front. Microbiol.">
        <title>Virotyping and genetic antimicrobial susceptibility testing of porcine ETEC/STEC strains and associated plasmid types.</title>
        <authorList>
            <person name="Vereecke N."/>
            <person name="Van Hoorde S."/>
            <person name="Sperling D."/>
            <person name="Theuns S."/>
            <person name="Devriendt B."/>
            <person name="Cox E."/>
        </authorList>
    </citation>
    <scope>NUCLEOTIDE SEQUENCE</scope>
    <source>
        <strain evidence="12">ETEC4085</strain>
    </source>
</reference>
<evidence type="ECO:0000313" key="16">
    <source>
        <dbReference type="Proteomes" id="UP000186595"/>
    </source>
</evidence>
<reference evidence="8 15" key="3">
    <citation type="submission" date="2016-10" db="EMBL/GenBank/DDBJ databases">
        <title>Comprehensive resistome analysis reveals the prevalence of NDM and MCR-1 in Chinese poultry production.</title>
        <authorList>
            <person name="Wang Y."/>
            <person name="Zhang R."/>
            <person name="Li J."/>
            <person name="Wu Z."/>
            <person name="Wenjuan Y."/>
            <person name="Schwarz S."/>
            <person name="Tyrrell J."/>
            <person name="Zheng Y."/>
            <person name="Wang S."/>
            <person name="Shen Z."/>
            <person name="Liu Z."/>
            <person name="Lei L."/>
            <person name="Li M."/>
            <person name="Zhang Q."/>
            <person name="Wu C."/>
            <person name="Zhang Q."/>
            <person name="Wu Y."/>
            <person name="Walsh T."/>
            <person name="Shen J."/>
        </authorList>
    </citation>
    <scope>NUCLEOTIDE SEQUENCE [LARGE SCALE GENOMIC DNA]</scope>
    <source>
        <strain evidence="8 15">574</strain>
    </source>
</reference>
<sequence length="44" mass="5078">MKEKPKGVNRKMTNDGEEKSGKMKKLQDGKKKKIRYAKQTGLQI</sequence>
<evidence type="ECO:0000313" key="6">
    <source>
        <dbReference type="EMBL" id="MDA4178365.1"/>
    </source>
</evidence>
<reference evidence="4 14" key="1">
    <citation type="journal article" date="2015" name="Front. Microbiol.">
        <title>Genetic determinants of heat resistance in Escherichia coli.</title>
        <authorList>
            <person name="Mercer R.G."/>
            <person name="Zheng J."/>
            <person name="Garcia-Hernandez R."/>
            <person name="Ruan L."/>
            <person name="Ganzle M.G."/>
            <person name="McMullen L.M."/>
        </authorList>
    </citation>
    <scope>NUCLEOTIDE SEQUENCE [LARGE SCALE GENOMIC DNA]</scope>
    <source>
        <strain evidence="4 14">AW1.3</strain>
    </source>
</reference>
<gene>
    <name evidence="4" type="ORF">ACU57_27225</name>
    <name evidence="8" type="ORF">BK300_04355</name>
    <name evidence="9" type="ORF">BMT50_08335</name>
    <name evidence="10" type="ORF">BMT91_08115</name>
    <name evidence="11" type="ORF">BTQ06_03860</name>
    <name evidence="2" type="ORF">CV83915_02121</name>
    <name evidence="7" type="ORF">NQD80_12740</name>
    <name evidence="6" type="ORF">NY836_13305</name>
    <name evidence="5" type="ORF">OFN31_21710</name>
    <name evidence="12" type="ORF">QDW62_24720</name>
    <name evidence="3" type="ORF">WR15_02550</name>
</gene>
<dbReference type="Proteomes" id="UP001211064">
    <property type="component" value="Unassembled WGS sequence"/>
</dbReference>
<dbReference type="EMBL" id="JANIDP010000032">
    <property type="protein sequence ID" value="MDR6046668.1"/>
    <property type="molecule type" value="Genomic_DNA"/>
</dbReference>
<dbReference type="Proteomes" id="UP000218543">
    <property type="component" value="Unassembled WGS sequence"/>
</dbReference>
<reference evidence="3 13" key="2">
    <citation type="submission" date="2015-07" db="EMBL/GenBank/DDBJ databases">
        <title>Genome sequences of 64 non-O157:H7 Shiga toxin-producing Escherichia coli strains.</title>
        <authorList>
            <person name="Gonzalez-Escalona N."/>
            <person name="Toro M."/>
            <person name="Timme R."/>
            <person name="Payne J."/>
        </authorList>
    </citation>
    <scope>NUCLEOTIDE SEQUENCE [LARGE SCALE GENOMIC DNA]</scope>
    <source>
        <strain evidence="3 13">CFSAN026843</strain>
    </source>
</reference>
<dbReference type="Proteomes" id="UP000037564">
    <property type="component" value="Unassembled WGS sequence"/>
</dbReference>
<dbReference type="AlphaFoldDB" id="A0A024L7N8"/>
<dbReference type="PATRIC" id="fig|562.10474.peg.4887"/>
<evidence type="ECO:0000313" key="14">
    <source>
        <dbReference type="Proteomes" id="UP000050556"/>
    </source>
</evidence>
<evidence type="ECO:0000313" key="7">
    <source>
        <dbReference type="EMBL" id="MDR6046668.1"/>
    </source>
</evidence>
<protein>
    <submittedName>
        <fullName evidence="3">Uncharacterized protein</fullName>
    </submittedName>
</protein>
<dbReference type="EMBL" id="MPAF01000012">
    <property type="protein sequence ID" value="OOK29249.1"/>
    <property type="molecule type" value="Genomic_DNA"/>
</dbReference>
<evidence type="ECO:0000313" key="20">
    <source>
        <dbReference type="Proteomes" id="UP001247581"/>
    </source>
</evidence>
<evidence type="ECO:0000256" key="1">
    <source>
        <dbReference type="SAM" id="MobiDB-lite"/>
    </source>
</evidence>
<dbReference type="EMBL" id="CP122634">
    <property type="protein sequence ID" value="WHI01775.1"/>
    <property type="molecule type" value="Genomic_DNA"/>
</dbReference>
<evidence type="ECO:0000313" key="13">
    <source>
        <dbReference type="Proteomes" id="UP000037564"/>
    </source>
</evidence>
<reference evidence="9 16" key="5">
    <citation type="submission" date="2016-11" db="EMBL/GenBank/DDBJ databases">
        <title>Draft genome sequences of five Shigatoxin-producing Escherichia coli isolates harboring the new recently described Subtilase cytotoxin allelic variant subAB2-3.</title>
        <authorList>
            <person name="Tasara T."/>
            <person name="Fierz L."/>
            <person name="Klumpp J."/>
            <person name="Schmidt H."/>
            <person name="Stephan R."/>
        </authorList>
    </citation>
    <scope>NUCLEOTIDE SEQUENCE [LARGE SCALE GENOMIC DNA]</scope>
    <source>
        <strain evidence="9 16">453</strain>
    </source>
</reference>
<evidence type="ECO:0000313" key="18">
    <source>
        <dbReference type="Proteomes" id="UP000218543"/>
    </source>
</evidence>
<dbReference type="Proteomes" id="UP001179946">
    <property type="component" value="Chromosome"/>
</dbReference>
<proteinExistence type="predicted"/>
<reference evidence="10 17" key="4">
    <citation type="submission" date="2016-10" db="EMBL/GenBank/DDBJ databases">
        <title>Whole genome sequences of antibiotic resistant commensal Escherichia coli from healthy Australian adults.</title>
        <authorList>
            <person name="Moran R.A."/>
            <person name="Anantham S."/>
            <person name="Nigro S.J."/>
            <person name="Holt K.E."/>
            <person name="Hall R.M."/>
        </authorList>
    </citation>
    <scope>NUCLEOTIDE SEQUENCE [LARGE SCALE GENOMIC DNA]</scope>
    <source>
        <strain evidence="10 17">2.3-R4</strain>
    </source>
</reference>
<dbReference type="Proteomes" id="UP000236551">
    <property type="component" value="Chromosome"/>
</dbReference>
<reference evidence="7 20" key="8">
    <citation type="submission" date="2022-07" db="EMBL/GenBank/DDBJ databases">
        <title>The wastewater resistome of Residential Aged Care Facilities indicates a role of antimicrobial stewardship in reducing resistance.</title>
        <authorList>
            <person name="Sapula S."/>
            <person name="Hart B.J."/>
            <person name="Henrietta V."/>
            <person name="Amsalu A."/>
            <person name="Jon W."/>
            <person name="Siderius N."/>
            <person name="Nguyen L."/>
            <person name="Turnidge J."/>
            <person name="Gerber C."/>
        </authorList>
    </citation>
    <scope>NUCLEOTIDE SEQUENCE [LARGE SCALE GENOMIC DNA]</scope>
    <source>
        <strain evidence="7 20">ECA685</strain>
    </source>
</reference>
<reference evidence="2 19" key="7">
    <citation type="submission" date="2017-11" db="EMBL/GenBank/DDBJ databases">
        <title>Escherichia coli CV839-15 Genome sequencing and assembly.</title>
        <authorList>
            <person name="Li Z."/>
            <person name="Song N."/>
            <person name="Li W."/>
            <person name="Philip H.R."/>
            <person name="Bu Z."/>
            <person name="Siguo L."/>
        </authorList>
    </citation>
    <scope>NUCLEOTIDE SEQUENCE [LARGE SCALE GENOMIC DNA]</scope>
    <source>
        <strain evidence="2 19">CV839-15</strain>
    </source>
</reference>
<dbReference type="EMBL" id="CP024978">
    <property type="protein sequence ID" value="ATZ32448.1"/>
    <property type="molecule type" value="Genomic_DNA"/>
</dbReference>
<evidence type="ECO:0000313" key="11">
    <source>
        <dbReference type="EMBL" id="PAU26181.1"/>
    </source>
</evidence>
<evidence type="ECO:0000313" key="10">
    <source>
        <dbReference type="EMBL" id="OOK29249.1"/>
    </source>
</evidence>
<feature type="region of interest" description="Disordered" evidence="1">
    <location>
        <begin position="1"/>
        <end position="44"/>
    </location>
</feature>
<dbReference type="Proteomes" id="UP001208624">
    <property type="component" value="Unassembled WGS sequence"/>
</dbReference>
<dbReference type="EMBL" id="JAOVKC010000034">
    <property type="protein sequence ID" value="MCV5624344.1"/>
    <property type="molecule type" value="Genomic_DNA"/>
</dbReference>
<dbReference type="Proteomes" id="UP000186595">
    <property type="component" value="Unassembled WGS sequence"/>
</dbReference>
<dbReference type="EMBL" id="MRVZ01000008">
    <property type="protein sequence ID" value="PAU26181.1"/>
    <property type="molecule type" value="Genomic_DNA"/>
</dbReference>
<evidence type="ECO:0000313" key="15">
    <source>
        <dbReference type="Proteomes" id="UP000184077"/>
    </source>
</evidence>
<feature type="compositionally biased region" description="Basic and acidic residues" evidence="1">
    <location>
        <begin position="1"/>
        <end position="29"/>
    </location>
</feature>
<evidence type="ECO:0000313" key="17">
    <source>
        <dbReference type="Proteomes" id="UP000188855"/>
    </source>
</evidence>
<dbReference type="Proteomes" id="UP000050556">
    <property type="component" value="Unassembled WGS sequence"/>
</dbReference>